<name>A0ABW0BQD5_9ACTN</name>
<keyword evidence="3" id="KW-1003">Cell membrane</keyword>
<accession>A0ABW0BQD5</accession>
<dbReference type="EMBL" id="JBHSKD010000029">
    <property type="protein sequence ID" value="MFC5179615.1"/>
    <property type="molecule type" value="Genomic_DNA"/>
</dbReference>
<comment type="caution">
    <text evidence="5">The sequence shown here is derived from an EMBL/GenBank/DDBJ whole genome shotgun (WGS) entry which is preliminary data.</text>
</comment>
<evidence type="ECO:0000256" key="4">
    <source>
        <dbReference type="SAM" id="SignalP"/>
    </source>
</evidence>
<evidence type="ECO:0000256" key="2">
    <source>
        <dbReference type="ARBA" id="ARBA00009194"/>
    </source>
</evidence>
<keyword evidence="5" id="KW-0449">Lipoprotein</keyword>
<comment type="similarity">
    <text evidence="2">Belongs to the LppX/LprAFG lipoprotein family.</text>
</comment>
<dbReference type="PROSITE" id="PS51257">
    <property type="entry name" value="PROKAR_LIPOPROTEIN"/>
    <property type="match status" value="1"/>
</dbReference>
<dbReference type="Pfam" id="PF07161">
    <property type="entry name" value="LppX_LprAFG"/>
    <property type="match status" value="1"/>
</dbReference>
<dbReference type="RefSeq" id="WP_378593938.1">
    <property type="nucleotide sequence ID" value="NZ_JBHSKD010000029.1"/>
</dbReference>
<dbReference type="InterPro" id="IPR029046">
    <property type="entry name" value="LolA/LolB/LppX"/>
</dbReference>
<keyword evidence="6" id="KW-1185">Reference proteome</keyword>
<keyword evidence="4" id="KW-0732">Signal</keyword>
<comment type="subcellular location">
    <subcellularLocation>
        <location evidence="1">Cell envelope</location>
    </subcellularLocation>
</comment>
<feature type="chain" id="PRO_5045298866" evidence="4">
    <location>
        <begin position="30"/>
        <end position="271"/>
    </location>
</feature>
<evidence type="ECO:0000256" key="3">
    <source>
        <dbReference type="ARBA" id="ARBA00022475"/>
    </source>
</evidence>
<dbReference type="Proteomes" id="UP001596087">
    <property type="component" value="Unassembled WGS sequence"/>
</dbReference>
<feature type="signal peptide" evidence="4">
    <location>
        <begin position="1"/>
        <end position="29"/>
    </location>
</feature>
<dbReference type="InterPro" id="IPR009830">
    <property type="entry name" value="LppX/LprAFG"/>
</dbReference>
<keyword evidence="3" id="KW-0472">Membrane</keyword>
<dbReference type="Gene3D" id="2.50.20.20">
    <property type="match status" value="1"/>
</dbReference>
<gene>
    <name evidence="5" type="ORF">ACFPGP_23280</name>
</gene>
<evidence type="ECO:0000313" key="5">
    <source>
        <dbReference type="EMBL" id="MFC5179615.1"/>
    </source>
</evidence>
<evidence type="ECO:0000313" key="6">
    <source>
        <dbReference type="Proteomes" id="UP001596087"/>
    </source>
</evidence>
<sequence length="271" mass="29126">MSTRRPSVRRRIAAVVSAPLLLVSFAACGTDDGKGEASDEPTALQSGDAVTVAQFAALTKSSVDKATTAHMTMDMTMGRMGGIHAEGDLAYEAGAPSMQMTMEMPGVGGQMDMVFVDSTMYLKMPRLSGAKYVEIDLSDTDSLPPELADMVDQMDPLKSVEEFGDAVDEVTYEGSDVIGGETLDHYLVVVDTTKVDQLKRFGMLGVDLPDTVEYDVWLDADGMLRQMTTDFTIMGKHMSVEVGMDQWGEDVSIEAPPASRTRPMPGLTTAG</sequence>
<reference evidence="6" key="1">
    <citation type="journal article" date="2019" name="Int. J. Syst. Evol. Microbiol.">
        <title>The Global Catalogue of Microorganisms (GCM) 10K type strain sequencing project: providing services to taxonomists for standard genome sequencing and annotation.</title>
        <authorList>
            <consortium name="The Broad Institute Genomics Platform"/>
            <consortium name="The Broad Institute Genome Sequencing Center for Infectious Disease"/>
            <person name="Wu L."/>
            <person name="Ma J."/>
        </authorList>
    </citation>
    <scope>NUCLEOTIDE SEQUENCE [LARGE SCALE GENOMIC DNA]</scope>
    <source>
        <strain evidence="6">DFY41</strain>
    </source>
</reference>
<proteinExistence type="inferred from homology"/>
<evidence type="ECO:0000256" key="1">
    <source>
        <dbReference type="ARBA" id="ARBA00004196"/>
    </source>
</evidence>
<dbReference type="SUPFAM" id="SSF89392">
    <property type="entry name" value="Prokaryotic lipoproteins and lipoprotein localization factors"/>
    <property type="match status" value="1"/>
</dbReference>
<protein>
    <submittedName>
        <fullName evidence="5">LppX_LprAFG lipoprotein</fullName>
    </submittedName>
</protein>
<organism evidence="5 6">
    <name type="scientific">Nocardioides taihuensis</name>
    <dbReference type="NCBI Taxonomy" id="1835606"/>
    <lineage>
        <taxon>Bacteria</taxon>
        <taxon>Bacillati</taxon>
        <taxon>Actinomycetota</taxon>
        <taxon>Actinomycetes</taxon>
        <taxon>Propionibacteriales</taxon>
        <taxon>Nocardioidaceae</taxon>
        <taxon>Nocardioides</taxon>
    </lineage>
</organism>